<dbReference type="FunFam" id="1.10.10.10:FF:000001">
    <property type="entry name" value="LysR family transcriptional regulator"/>
    <property type="match status" value="1"/>
</dbReference>
<dbReference type="Proteomes" id="UP000298438">
    <property type="component" value="Unassembled WGS sequence"/>
</dbReference>
<dbReference type="RefSeq" id="WP_135207184.1">
    <property type="nucleotide sequence ID" value="NZ_SPVF01000133.1"/>
</dbReference>
<dbReference type="GO" id="GO:0003700">
    <property type="term" value="F:DNA-binding transcription factor activity"/>
    <property type="evidence" value="ECO:0007669"/>
    <property type="project" value="InterPro"/>
</dbReference>
<dbReference type="PANTHER" id="PTHR30537:SF72">
    <property type="entry name" value="LYSR FAMILY TRANSCRIPTIONAL REGULATOR"/>
    <property type="match status" value="1"/>
</dbReference>
<keyword evidence="3" id="KW-0238">DNA-binding</keyword>
<dbReference type="PRINTS" id="PR00039">
    <property type="entry name" value="HTHLYSR"/>
</dbReference>
<evidence type="ECO:0000256" key="4">
    <source>
        <dbReference type="ARBA" id="ARBA00023163"/>
    </source>
</evidence>
<dbReference type="OrthoDB" id="8678019at2"/>
<protein>
    <submittedName>
        <fullName evidence="6">LysR family transcriptional regulator</fullName>
    </submittedName>
</protein>
<dbReference type="InterPro" id="IPR058163">
    <property type="entry name" value="LysR-type_TF_proteobact-type"/>
</dbReference>
<dbReference type="EMBL" id="SPVF01000133">
    <property type="protein sequence ID" value="TFW20280.1"/>
    <property type="molecule type" value="Genomic_DNA"/>
</dbReference>
<evidence type="ECO:0000256" key="3">
    <source>
        <dbReference type="ARBA" id="ARBA00023125"/>
    </source>
</evidence>
<dbReference type="Pfam" id="PF00126">
    <property type="entry name" value="HTH_1"/>
    <property type="match status" value="1"/>
</dbReference>
<dbReference type="InterPro" id="IPR005119">
    <property type="entry name" value="LysR_subst-bd"/>
</dbReference>
<dbReference type="Gene3D" id="1.10.10.10">
    <property type="entry name" value="Winged helix-like DNA-binding domain superfamily/Winged helix DNA-binding domain"/>
    <property type="match status" value="1"/>
</dbReference>
<evidence type="ECO:0000313" key="7">
    <source>
        <dbReference type="Proteomes" id="UP000298438"/>
    </source>
</evidence>
<dbReference type="InterPro" id="IPR036388">
    <property type="entry name" value="WH-like_DNA-bd_sf"/>
</dbReference>
<dbReference type="CDD" id="cd08422">
    <property type="entry name" value="PBP2_CrgA_like"/>
    <property type="match status" value="1"/>
</dbReference>
<dbReference type="Gene3D" id="3.40.190.290">
    <property type="match status" value="1"/>
</dbReference>
<evidence type="ECO:0000313" key="6">
    <source>
        <dbReference type="EMBL" id="TFW20280.1"/>
    </source>
</evidence>
<dbReference type="GO" id="GO:0043565">
    <property type="term" value="F:sequence-specific DNA binding"/>
    <property type="evidence" value="ECO:0007669"/>
    <property type="project" value="TreeGrafter"/>
</dbReference>
<comment type="caution">
    <text evidence="6">The sequence shown here is derived from an EMBL/GenBank/DDBJ whole genome shotgun (WGS) entry which is preliminary data.</text>
</comment>
<dbReference type="GO" id="GO:0006351">
    <property type="term" value="P:DNA-templated transcription"/>
    <property type="evidence" value="ECO:0007669"/>
    <property type="project" value="TreeGrafter"/>
</dbReference>
<dbReference type="InterPro" id="IPR036390">
    <property type="entry name" value="WH_DNA-bd_sf"/>
</dbReference>
<keyword evidence="7" id="KW-1185">Reference proteome</keyword>
<dbReference type="InterPro" id="IPR000847">
    <property type="entry name" value="LysR_HTH_N"/>
</dbReference>
<comment type="similarity">
    <text evidence="1">Belongs to the LysR transcriptional regulatory family.</text>
</comment>
<dbReference type="SUPFAM" id="SSF53850">
    <property type="entry name" value="Periplasmic binding protein-like II"/>
    <property type="match status" value="1"/>
</dbReference>
<dbReference type="SUPFAM" id="SSF46785">
    <property type="entry name" value="Winged helix' DNA-binding domain"/>
    <property type="match status" value="1"/>
</dbReference>
<evidence type="ECO:0000259" key="5">
    <source>
        <dbReference type="PROSITE" id="PS50931"/>
    </source>
</evidence>
<proteinExistence type="inferred from homology"/>
<keyword evidence="4" id="KW-0804">Transcription</keyword>
<accession>A0A4Y9SD79</accession>
<evidence type="ECO:0000256" key="2">
    <source>
        <dbReference type="ARBA" id="ARBA00023015"/>
    </source>
</evidence>
<feature type="domain" description="HTH lysR-type" evidence="5">
    <location>
        <begin position="1"/>
        <end position="59"/>
    </location>
</feature>
<sequence>METLSSIECFVRTAESGSFSEAARRLGLTSAAVGKSVAKLEHSVGVRLFVRTTRKLTLTEAGERFLAEVGTSLSTITAAVDNLASSAGQPAGTLRVSMGTTFGLTYVVPLLDEFLQRYPAIRPDWHLSDRTVDLVAEKFDAAIGGGFQLDPGVIARELAPAHRMLVAAPGYLEKHAKIEKPADLASHPGIFVRSPQTGRVRNLPLLDANAEQAPLLLKPEITMSEPDAVCRLARAGLGIALAPVTHALPYLDAGTLVRVLPQWYADAGTLSIYFPARTLLPSKTRVFVDFIVDAFRAKKWAERFDARPRP</sequence>
<dbReference type="PANTHER" id="PTHR30537">
    <property type="entry name" value="HTH-TYPE TRANSCRIPTIONAL REGULATOR"/>
    <property type="match status" value="1"/>
</dbReference>
<name>A0A4Y9SD79_9BURK</name>
<evidence type="ECO:0000256" key="1">
    <source>
        <dbReference type="ARBA" id="ARBA00009437"/>
    </source>
</evidence>
<reference evidence="6 7" key="1">
    <citation type="submission" date="2019-03" db="EMBL/GenBank/DDBJ databases">
        <title>Draft Genome Sequence of Massilia arenosa sp. nov., a Novel Massilia Species Isolated from a Sandy-loam Maize Soil.</title>
        <authorList>
            <person name="Raths R."/>
            <person name="Peta V."/>
            <person name="Bucking H."/>
        </authorList>
    </citation>
    <scope>NUCLEOTIDE SEQUENCE [LARGE SCALE GENOMIC DNA]</scope>
    <source>
        <strain evidence="6 7">MC02</strain>
    </source>
</reference>
<dbReference type="Pfam" id="PF03466">
    <property type="entry name" value="LysR_substrate"/>
    <property type="match status" value="1"/>
</dbReference>
<organism evidence="6 7">
    <name type="scientific">Zemynaea arenosa</name>
    <dbReference type="NCBI Taxonomy" id="2561931"/>
    <lineage>
        <taxon>Bacteria</taxon>
        <taxon>Pseudomonadati</taxon>
        <taxon>Pseudomonadota</taxon>
        <taxon>Betaproteobacteria</taxon>
        <taxon>Burkholderiales</taxon>
        <taxon>Oxalobacteraceae</taxon>
        <taxon>Telluria group</taxon>
        <taxon>Zemynaea</taxon>
    </lineage>
</organism>
<keyword evidence="2" id="KW-0805">Transcription regulation</keyword>
<dbReference type="AlphaFoldDB" id="A0A4Y9SD79"/>
<dbReference type="PROSITE" id="PS50931">
    <property type="entry name" value="HTH_LYSR"/>
    <property type="match status" value="1"/>
</dbReference>
<gene>
    <name evidence="6" type="ORF">E4L96_10565</name>
</gene>